<accession>A0A2M4DF31</accession>
<keyword evidence="1" id="KW-0812">Transmembrane</keyword>
<evidence type="ECO:0000313" key="2">
    <source>
        <dbReference type="EMBL" id="MBW76190.1"/>
    </source>
</evidence>
<organism evidence="2">
    <name type="scientific">Anopheles darlingi</name>
    <name type="common">Mosquito</name>
    <dbReference type="NCBI Taxonomy" id="43151"/>
    <lineage>
        <taxon>Eukaryota</taxon>
        <taxon>Metazoa</taxon>
        <taxon>Ecdysozoa</taxon>
        <taxon>Arthropoda</taxon>
        <taxon>Hexapoda</taxon>
        <taxon>Insecta</taxon>
        <taxon>Pterygota</taxon>
        <taxon>Neoptera</taxon>
        <taxon>Endopterygota</taxon>
        <taxon>Diptera</taxon>
        <taxon>Nematocera</taxon>
        <taxon>Culicoidea</taxon>
        <taxon>Culicidae</taxon>
        <taxon>Anophelinae</taxon>
        <taxon>Anopheles</taxon>
    </lineage>
</organism>
<sequence>MSKRGWVFGWHSVVLAIFFSYLAWRRLSMSSTHHLLSPCSLWVYLWSFVPNLFHAQFRTALTNDGKCVFACNQLQQIVLFALKLKLG</sequence>
<reference evidence="2" key="1">
    <citation type="submission" date="2018-01" db="EMBL/GenBank/DDBJ databases">
        <title>An insight into the sialome of Amazonian anophelines.</title>
        <authorList>
            <person name="Ribeiro J.M."/>
            <person name="Scarpassa V."/>
            <person name="Calvo E."/>
        </authorList>
    </citation>
    <scope>NUCLEOTIDE SEQUENCE</scope>
</reference>
<dbReference type="AlphaFoldDB" id="A0A2M4DF31"/>
<keyword evidence="1" id="KW-1133">Transmembrane helix</keyword>
<evidence type="ECO:0000256" key="1">
    <source>
        <dbReference type="SAM" id="Phobius"/>
    </source>
</evidence>
<dbReference type="EMBL" id="GGFL01012012">
    <property type="protein sequence ID" value="MBW76190.1"/>
    <property type="molecule type" value="Transcribed_RNA"/>
</dbReference>
<name>A0A2M4DF31_ANODA</name>
<protein>
    <submittedName>
        <fullName evidence="2">Uncharacterized protein</fullName>
    </submittedName>
</protein>
<keyword evidence="1" id="KW-0472">Membrane</keyword>
<feature type="transmembrane region" description="Helical" evidence="1">
    <location>
        <begin position="6"/>
        <end position="24"/>
    </location>
</feature>
<proteinExistence type="predicted"/>